<keyword evidence="4 6" id="KW-1133">Transmembrane helix</keyword>
<dbReference type="Gene3D" id="1.20.1550.10">
    <property type="entry name" value="DsbB-like"/>
    <property type="match status" value="1"/>
</dbReference>
<protein>
    <submittedName>
        <fullName evidence="7">Disulfide bond formation protein B</fullName>
    </submittedName>
</protein>
<proteinExistence type="predicted"/>
<dbReference type="InterPro" id="IPR024199">
    <property type="entry name" value="Uncharacterised_DsbB"/>
</dbReference>
<keyword evidence="8" id="KW-1185">Reference proteome</keyword>
<reference evidence="7 8" key="1">
    <citation type="submission" date="2019-06" db="EMBL/GenBank/DDBJ databases">
        <title>A novel bacterium of genus Amaricoccus, isolated from marine sediment.</title>
        <authorList>
            <person name="Huang H."/>
            <person name="Mo K."/>
            <person name="Hu Y."/>
        </authorList>
    </citation>
    <scope>NUCLEOTIDE SEQUENCE [LARGE SCALE GENOMIC DNA]</scope>
    <source>
        <strain evidence="7 8">HB172011</strain>
    </source>
</reference>
<dbReference type="PIRSF" id="PIRSF033913">
    <property type="entry name" value="S-S_format_DsbB"/>
    <property type="match status" value="1"/>
</dbReference>
<feature type="transmembrane region" description="Helical" evidence="6">
    <location>
        <begin position="65"/>
        <end position="82"/>
    </location>
</feature>
<accession>A0A501WDT6</accession>
<dbReference type="GO" id="GO:0006457">
    <property type="term" value="P:protein folding"/>
    <property type="evidence" value="ECO:0007669"/>
    <property type="project" value="InterPro"/>
</dbReference>
<dbReference type="Proteomes" id="UP000319255">
    <property type="component" value="Unassembled WGS sequence"/>
</dbReference>
<dbReference type="OrthoDB" id="9808637at2"/>
<evidence type="ECO:0000256" key="5">
    <source>
        <dbReference type="ARBA" id="ARBA00023136"/>
    </source>
</evidence>
<dbReference type="Pfam" id="PF02600">
    <property type="entry name" value="DsbB"/>
    <property type="match status" value="1"/>
</dbReference>
<evidence type="ECO:0000256" key="3">
    <source>
        <dbReference type="ARBA" id="ARBA00022692"/>
    </source>
</evidence>
<dbReference type="PANTHER" id="PTHR36570:SF3">
    <property type="entry name" value="DISULFIDE BOND FORMATION PROTEIN B"/>
    <property type="match status" value="1"/>
</dbReference>
<sequence length="162" mass="16753">MERQQWLAAVAGAGSAALLVGAFAFQYIGGLAPCHLCLLQRWPHGVAVIAALVFLVAPNRWLARIAALVVAIGAGIAVYHVGVEQAWWPGPTSCVAPDPGAMSAGDLMNQILNTPVVLCDQIAWSLWGVSMAGWNAILSALLALLWLAAGRAGAQASSSASQ</sequence>
<evidence type="ECO:0000313" key="8">
    <source>
        <dbReference type="Proteomes" id="UP000319255"/>
    </source>
</evidence>
<evidence type="ECO:0000313" key="7">
    <source>
        <dbReference type="EMBL" id="TPE46560.1"/>
    </source>
</evidence>
<organism evidence="7 8">
    <name type="scientific">Amaricoccus solimangrovi</name>
    <dbReference type="NCBI Taxonomy" id="2589815"/>
    <lineage>
        <taxon>Bacteria</taxon>
        <taxon>Pseudomonadati</taxon>
        <taxon>Pseudomonadota</taxon>
        <taxon>Alphaproteobacteria</taxon>
        <taxon>Rhodobacterales</taxon>
        <taxon>Paracoccaceae</taxon>
        <taxon>Amaricoccus</taxon>
    </lineage>
</organism>
<keyword evidence="5 6" id="KW-0472">Membrane</keyword>
<dbReference type="GO" id="GO:0005886">
    <property type="term" value="C:plasma membrane"/>
    <property type="evidence" value="ECO:0007669"/>
    <property type="project" value="UniProtKB-SubCell"/>
</dbReference>
<evidence type="ECO:0000256" key="6">
    <source>
        <dbReference type="SAM" id="Phobius"/>
    </source>
</evidence>
<comment type="caution">
    <text evidence="7">The sequence shown here is derived from an EMBL/GenBank/DDBJ whole genome shotgun (WGS) entry which is preliminary data.</text>
</comment>
<comment type="subcellular location">
    <subcellularLocation>
        <location evidence="1">Cell membrane</location>
        <topology evidence="1">Multi-pass membrane protein</topology>
    </subcellularLocation>
</comment>
<name>A0A501WDT6_9RHOB</name>
<dbReference type="GO" id="GO:0015035">
    <property type="term" value="F:protein-disulfide reductase activity"/>
    <property type="evidence" value="ECO:0007669"/>
    <property type="project" value="InterPro"/>
</dbReference>
<keyword evidence="3 6" id="KW-0812">Transmembrane</keyword>
<dbReference type="InterPro" id="IPR023380">
    <property type="entry name" value="DsbB-like_sf"/>
</dbReference>
<gene>
    <name evidence="7" type="ORF">FJM51_21875</name>
</gene>
<feature type="transmembrane region" description="Helical" evidence="6">
    <location>
        <begin position="40"/>
        <end position="58"/>
    </location>
</feature>
<dbReference type="AlphaFoldDB" id="A0A501WDT6"/>
<evidence type="ECO:0000256" key="2">
    <source>
        <dbReference type="ARBA" id="ARBA00022475"/>
    </source>
</evidence>
<keyword evidence="2" id="KW-1003">Cell membrane</keyword>
<dbReference type="SUPFAM" id="SSF158442">
    <property type="entry name" value="DsbB-like"/>
    <property type="match status" value="1"/>
</dbReference>
<feature type="transmembrane region" description="Helical" evidence="6">
    <location>
        <begin position="122"/>
        <end position="149"/>
    </location>
</feature>
<dbReference type="InterPro" id="IPR003752">
    <property type="entry name" value="DiS_bond_form_DsbB/BdbC"/>
</dbReference>
<dbReference type="EMBL" id="VFRP01000046">
    <property type="protein sequence ID" value="TPE46560.1"/>
    <property type="molecule type" value="Genomic_DNA"/>
</dbReference>
<evidence type="ECO:0000256" key="4">
    <source>
        <dbReference type="ARBA" id="ARBA00022989"/>
    </source>
</evidence>
<dbReference type="InterPro" id="IPR050183">
    <property type="entry name" value="DsbB"/>
</dbReference>
<dbReference type="PANTHER" id="PTHR36570">
    <property type="entry name" value="DISULFIDE BOND FORMATION PROTEIN B"/>
    <property type="match status" value="1"/>
</dbReference>
<evidence type="ECO:0000256" key="1">
    <source>
        <dbReference type="ARBA" id="ARBA00004651"/>
    </source>
</evidence>